<dbReference type="EMBL" id="WTPW01002103">
    <property type="protein sequence ID" value="KAF0397171.1"/>
    <property type="molecule type" value="Genomic_DNA"/>
</dbReference>
<proteinExistence type="predicted"/>
<name>A0A8H3X4K1_GIGMA</name>
<sequence>MKVSQIRQFLINNNNRVTEEKILEFLQVKFKKLLGIPLITTYGHNFPFVGRMTTARCLTESFISQFKGACKGNDRNERLIFISDKYYLAGAPGTGKTCNLIETILMIRSCFPDFATNETQELSHLLGDPVQILMTYNNNFLPLEIEKTLGANSAIGLRILHNYFASHTIS</sequence>
<dbReference type="OrthoDB" id="2429079at2759"/>
<dbReference type="Proteomes" id="UP000439903">
    <property type="component" value="Unassembled WGS sequence"/>
</dbReference>
<organism evidence="1 2">
    <name type="scientific">Gigaspora margarita</name>
    <dbReference type="NCBI Taxonomy" id="4874"/>
    <lineage>
        <taxon>Eukaryota</taxon>
        <taxon>Fungi</taxon>
        <taxon>Fungi incertae sedis</taxon>
        <taxon>Mucoromycota</taxon>
        <taxon>Glomeromycotina</taxon>
        <taxon>Glomeromycetes</taxon>
        <taxon>Diversisporales</taxon>
        <taxon>Gigasporaceae</taxon>
        <taxon>Gigaspora</taxon>
    </lineage>
</organism>
<gene>
    <name evidence="1" type="ORF">F8M41_009993</name>
</gene>
<comment type="caution">
    <text evidence="1">The sequence shown here is derived from an EMBL/GenBank/DDBJ whole genome shotgun (WGS) entry which is preliminary data.</text>
</comment>
<accession>A0A8H3X4K1</accession>
<evidence type="ECO:0000313" key="1">
    <source>
        <dbReference type="EMBL" id="KAF0397171.1"/>
    </source>
</evidence>
<evidence type="ECO:0000313" key="2">
    <source>
        <dbReference type="Proteomes" id="UP000439903"/>
    </source>
</evidence>
<protein>
    <submittedName>
        <fullName evidence="1">Uncharacterized protein</fullName>
    </submittedName>
</protein>
<keyword evidence="2" id="KW-1185">Reference proteome</keyword>
<dbReference type="AlphaFoldDB" id="A0A8H3X4K1"/>
<reference evidence="1 2" key="1">
    <citation type="journal article" date="2019" name="Environ. Microbiol.">
        <title>At the nexus of three kingdoms: the genome of the mycorrhizal fungus Gigaspora margarita provides insights into plant, endobacterial and fungal interactions.</title>
        <authorList>
            <person name="Venice F."/>
            <person name="Ghignone S."/>
            <person name="Salvioli di Fossalunga A."/>
            <person name="Amselem J."/>
            <person name="Novero M."/>
            <person name="Xianan X."/>
            <person name="Sedzielewska Toro K."/>
            <person name="Morin E."/>
            <person name="Lipzen A."/>
            <person name="Grigoriev I.V."/>
            <person name="Henrissat B."/>
            <person name="Martin F.M."/>
            <person name="Bonfante P."/>
        </authorList>
    </citation>
    <scope>NUCLEOTIDE SEQUENCE [LARGE SCALE GENOMIC DNA]</scope>
    <source>
        <strain evidence="1 2">BEG34</strain>
    </source>
</reference>